<sequence>MTALGGSVAAQDIPVPSGQPLTFLEFISENDGDRVRFRFLAPDIGTRLTYADVFDDFQVVCDQQVMPVLAANALSPSQIVLSMSAVDIPFGEDNPDVLQFFEIFRPENDLCIWEEF</sequence>
<protein>
    <submittedName>
        <fullName evidence="1">DUF6497 family protein</fullName>
    </submittedName>
</protein>
<reference evidence="1 2" key="1">
    <citation type="submission" date="2022-01" db="EMBL/GenBank/DDBJ databases">
        <title>Octadecabacter sp. nov., isolated from a marine alga.</title>
        <authorList>
            <person name="Jin M.S."/>
            <person name="Kim H.M."/>
            <person name="Han D.M."/>
            <person name="Jung J.J."/>
            <person name="Jeon C.O."/>
        </authorList>
    </citation>
    <scope>NUCLEOTIDE SEQUENCE [LARGE SCALE GENOMIC DNA]</scope>
    <source>
        <strain evidence="1 2">G9-8</strain>
    </source>
</reference>
<comment type="caution">
    <text evidence="1">The sequence shown here is derived from an EMBL/GenBank/DDBJ whole genome shotgun (WGS) entry which is preliminary data.</text>
</comment>
<evidence type="ECO:0000313" key="1">
    <source>
        <dbReference type="EMBL" id="MCF2871935.1"/>
    </source>
</evidence>
<name>A0ABS9CZZ6_9RHOB</name>
<accession>A0ABS9CZZ6</accession>
<dbReference type="EMBL" id="JAKGAQ010000003">
    <property type="protein sequence ID" value="MCF2871935.1"/>
    <property type="molecule type" value="Genomic_DNA"/>
</dbReference>
<dbReference type="Pfam" id="PF20107">
    <property type="entry name" value="DUF6497"/>
    <property type="match status" value="1"/>
</dbReference>
<evidence type="ECO:0000313" key="2">
    <source>
        <dbReference type="Proteomes" id="UP001200557"/>
    </source>
</evidence>
<proteinExistence type="predicted"/>
<dbReference type="InterPro" id="IPR045467">
    <property type="entry name" value="DUF6497"/>
</dbReference>
<keyword evidence="2" id="KW-1185">Reference proteome</keyword>
<organism evidence="1 2">
    <name type="scientific">Octadecabacter dasysiphoniae</name>
    <dbReference type="NCBI Taxonomy" id="2909341"/>
    <lineage>
        <taxon>Bacteria</taxon>
        <taxon>Pseudomonadati</taxon>
        <taxon>Pseudomonadota</taxon>
        <taxon>Alphaproteobacteria</taxon>
        <taxon>Rhodobacterales</taxon>
        <taxon>Roseobacteraceae</taxon>
        <taxon>Octadecabacter</taxon>
    </lineage>
</organism>
<gene>
    <name evidence="1" type="ORF">L0664_12725</name>
</gene>
<dbReference type="Proteomes" id="UP001200557">
    <property type="component" value="Unassembled WGS sequence"/>
</dbReference>